<dbReference type="AlphaFoldDB" id="A0A7D9JNP7"/>
<keyword evidence="3" id="KW-1185">Reference proteome</keyword>
<evidence type="ECO:0000313" key="2">
    <source>
        <dbReference type="EMBL" id="CAB4033571.1"/>
    </source>
</evidence>
<feature type="compositionally biased region" description="Polar residues" evidence="1">
    <location>
        <begin position="94"/>
        <end position="108"/>
    </location>
</feature>
<evidence type="ECO:0000313" key="3">
    <source>
        <dbReference type="Proteomes" id="UP001152795"/>
    </source>
</evidence>
<feature type="region of interest" description="Disordered" evidence="1">
    <location>
        <begin position="83"/>
        <end position="108"/>
    </location>
</feature>
<accession>A0A7D9JNP7</accession>
<sequence length="108" mass="12414">MKVIGMLDIDVSETLFIEKNPERKNISTDKVFGDIKEDIGSLNLLDIDQSMDSLPDEWISIRDDSEDLALWDSYMLQSFQDCSQVTHEDDNENNMEQSLAESSFNECQ</sequence>
<gene>
    <name evidence="2" type="ORF">PACLA_8A032647</name>
</gene>
<evidence type="ECO:0000256" key="1">
    <source>
        <dbReference type="SAM" id="MobiDB-lite"/>
    </source>
</evidence>
<dbReference type="EMBL" id="CACRXK020019368">
    <property type="protein sequence ID" value="CAB4033571.1"/>
    <property type="molecule type" value="Genomic_DNA"/>
</dbReference>
<comment type="caution">
    <text evidence="2">The sequence shown here is derived from an EMBL/GenBank/DDBJ whole genome shotgun (WGS) entry which is preliminary data.</text>
</comment>
<organism evidence="2 3">
    <name type="scientific">Paramuricea clavata</name>
    <name type="common">Red gorgonian</name>
    <name type="synonym">Violescent sea-whip</name>
    <dbReference type="NCBI Taxonomy" id="317549"/>
    <lineage>
        <taxon>Eukaryota</taxon>
        <taxon>Metazoa</taxon>
        <taxon>Cnidaria</taxon>
        <taxon>Anthozoa</taxon>
        <taxon>Octocorallia</taxon>
        <taxon>Malacalcyonacea</taxon>
        <taxon>Plexauridae</taxon>
        <taxon>Paramuricea</taxon>
    </lineage>
</organism>
<protein>
    <submittedName>
        <fullName evidence="2">Uncharacterized protein</fullName>
    </submittedName>
</protein>
<reference evidence="2" key="1">
    <citation type="submission" date="2020-04" db="EMBL/GenBank/DDBJ databases">
        <authorList>
            <person name="Alioto T."/>
            <person name="Alioto T."/>
            <person name="Gomez Garrido J."/>
        </authorList>
    </citation>
    <scope>NUCLEOTIDE SEQUENCE</scope>
    <source>
        <strain evidence="2">A484AB</strain>
    </source>
</reference>
<dbReference type="Proteomes" id="UP001152795">
    <property type="component" value="Unassembled WGS sequence"/>
</dbReference>
<proteinExistence type="predicted"/>
<name>A0A7D9JNP7_PARCT</name>